<reference evidence="1" key="1">
    <citation type="submission" date="2018-11" db="EMBL/GenBank/DDBJ databases">
        <authorList>
            <consortium name="Genoscope - CEA"/>
            <person name="William W."/>
        </authorList>
    </citation>
    <scope>NUCLEOTIDE SEQUENCE</scope>
</reference>
<organism evidence="1">
    <name type="scientific">Brassica oleracea</name>
    <name type="common">Wild cabbage</name>
    <dbReference type="NCBI Taxonomy" id="3712"/>
    <lineage>
        <taxon>Eukaryota</taxon>
        <taxon>Viridiplantae</taxon>
        <taxon>Streptophyta</taxon>
        <taxon>Embryophyta</taxon>
        <taxon>Tracheophyta</taxon>
        <taxon>Spermatophyta</taxon>
        <taxon>Magnoliopsida</taxon>
        <taxon>eudicotyledons</taxon>
        <taxon>Gunneridae</taxon>
        <taxon>Pentapetalae</taxon>
        <taxon>rosids</taxon>
        <taxon>malvids</taxon>
        <taxon>Brassicales</taxon>
        <taxon>Brassicaceae</taxon>
        <taxon>Brassiceae</taxon>
        <taxon>Brassica</taxon>
    </lineage>
</organism>
<proteinExistence type="predicted"/>
<dbReference type="AlphaFoldDB" id="A0A3P6DX01"/>
<protein>
    <submittedName>
        <fullName evidence="1">Uncharacterized protein</fullName>
    </submittedName>
</protein>
<gene>
    <name evidence="1" type="ORF">BOLC9T56781H</name>
</gene>
<feature type="non-terminal residue" evidence="1">
    <location>
        <position position="1"/>
    </location>
</feature>
<feature type="non-terminal residue" evidence="1">
    <location>
        <position position="77"/>
    </location>
</feature>
<evidence type="ECO:0000313" key="1">
    <source>
        <dbReference type="EMBL" id="VDD31458.1"/>
    </source>
</evidence>
<accession>A0A3P6DX01</accession>
<sequence length="77" mass="9022">MLPLVIACCRAMEQLDNQTFQGRWLRILPAKHREKQVNYTCNIPKTFKQKREEQRKASEAGGNTKAWNSLFMRPDTV</sequence>
<dbReference type="EMBL" id="LR031875">
    <property type="protein sequence ID" value="VDD31458.1"/>
    <property type="molecule type" value="Genomic_DNA"/>
</dbReference>
<name>A0A3P6DX01_BRAOL</name>